<dbReference type="Gene3D" id="3.40.50.720">
    <property type="entry name" value="NAD(P)-binding Rossmann-like Domain"/>
    <property type="match status" value="1"/>
</dbReference>
<name>A0AA49FJX6_9PROT</name>
<dbReference type="InterPro" id="IPR003869">
    <property type="entry name" value="Polysac_CapD-like"/>
</dbReference>
<organism evidence="3">
    <name type="scientific">Candidatus Nitricoxidivorans perseverans</name>
    <dbReference type="NCBI Taxonomy" id="2975601"/>
    <lineage>
        <taxon>Bacteria</taxon>
        <taxon>Pseudomonadati</taxon>
        <taxon>Pseudomonadota</taxon>
        <taxon>Betaproteobacteria</taxon>
        <taxon>Nitrosomonadales</taxon>
        <taxon>Sterolibacteriaceae</taxon>
        <taxon>Candidatus Nitricoxidivorans</taxon>
    </lineage>
</organism>
<dbReference type="InterPro" id="IPR036291">
    <property type="entry name" value="NAD(P)-bd_dom_sf"/>
</dbReference>
<dbReference type="Pfam" id="PF02719">
    <property type="entry name" value="Polysacc_synt_2"/>
    <property type="match status" value="1"/>
</dbReference>
<protein>
    <submittedName>
        <fullName evidence="3">Polysaccharide biosynthesis protein</fullName>
    </submittedName>
</protein>
<dbReference type="Proteomes" id="UP001234916">
    <property type="component" value="Chromosome"/>
</dbReference>
<feature type="domain" description="Polysaccharide biosynthesis protein CapD-like" evidence="2">
    <location>
        <begin position="12"/>
        <end position="294"/>
    </location>
</feature>
<comment type="similarity">
    <text evidence="1">Belongs to the polysaccharide synthase family.</text>
</comment>
<reference evidence="3" key="1">
    <citation type="journal article" date="2023" name="Nat. Microbiol.">
        <title>Enrichment and characterization of a nitric oxide-reducing microbial community in a continuous bioreactor.</title>
        <authorList>
            <person name="Garrido-Amador P."/>
            <person name="Stortenbeker N."/>
            <person name="Wessels H.J.C.T."/>
            <person name="Speth D.R."/>
            <person name="Garcia-Heredia I."/>
            <person name="Kartal B."/>
        </authorList>
    </citation>
    <scope>NUCLEOTIDE SEQUENCE</scope>
    <source>
        <strain evidence="3">MAG1</strain>
    </source>
</reference>
<proteinExistence type="inferred from homology"/>
<evidence type="ECO:0000256" key="1">
    <source>
        <dbReference type="ARBA" id="ARBA00007430"/>
    </source>
</evidence>
<dbReference type="EMBL" id="CP107246">
    <property type="protein sequence ID" value="WIM05104.1"/>
    <property type="molecule type" value="Genomic_DNA"/>
</dbReference>
<dbReference type="PANTHER" id="PTHR43318">
    <property type="entry name" value="UDP-N-ACETYLGLUCOSAMINE 4,6-DEHYDRATASE"/>
    <property type="match status" value="1"/>
</dbReference>
<gene>
    <name evidence="3" type="ORF">OHM77_10415</name>
</gene>
<dbReference type="KEGG" id="npv:OHM77_10415"/>
<sequence length="351" mass="38191">MGLSSYYSDKRILVTGGCGTVGKELVRQLASQSPLELRVLDNSEDGVFALNQEFGHLPCVNAVIGDIRDEHRIHDASEGVDILFHVAALKHVQICERAPGDAVMTNIVGTQNVIRAALNNKVKTCLLTSTDKAVNPTNVMGTSKLMAERLMTAANNYSGKESVRFASTRFGNVLASRGSVVRIFYEQIRQGGPITITDATMTRFIMTIQESARLILAGARLAKGGEVFVPKMPIIRIVDLAAAMISLFAPKLGCDPASIQIAYVGRRPGEKTYEELMTGEESARATELDDLFAILPSRGSLRWEIDYSYPGGVRPADNCSYDTDKGPFLSQQEICGFLEAAAIDLLLENNQ</sequence>
<dbReference type="CDD" id="cd05237">
    <property type="entry name" value="UDP_invert_4-6DH_SDR_e"/>
    <property type="match status" value="1"/>
</dbReference>
<accession>A0AA49FJX6</accession>
<dbReference type="PANTHER" id="PTHR43318:SF2">
    <property type="entry name" value="UDP-N-ACETYLGLUCOSAMINE 4,6-DEHYDRATASE (INVERTING)"/>
    <property type="match status" value="1"/>
</dbReference>
<dbReference type="AlphaFoldDB" id="A0AA49FJX6"/>
<evidence type="ECO:0000313" key="3">
    <source>
        <dbReference type="EMBL" id="WIM05104.1"/>
    </source>
</evidence>
<dbReference type="SUPFAM" id="SSF51735">
    <property type="entry name" value="NAD(P)-binding Rossmann-fold domains"/>
    <property type="match status" value="1"/>
</dbReference>
<evidence type="ECO:0000259" key="2">
    <source>
        <dbReference type="Pfam" id="PF02719"/>
    </source>
</evidence>
<dbReference type="InterPro" id="IPR051203">
    <property type="entry name" value="Polysaccharide_Synthase-Rel"/>
</dbReference>